<dbReference type="RefSeq" id="WP_229739855.1">
    <property type="nucleotide sequence ID" value="NZ_BMNE01000003.1"/>
</dbReference>
<protein>
    <submittedName>
        <fullName evidence="1">Helix-turn-helix transcriptional regulator</fullName>
    </submittedName>
</protein>
<keyword evidence="2" id="KW-1185">Reference proteome</keyword>
<gene>
    <name evidence="1" type="ORF">GCM10011610_31380</name>
</gene>
<dbReference type="Proteomes" id="UP000658127">
    <property type="component" value="Unassembled WGS sequence"/>
</dbReference>
<dbReference type="EMBL" id="BMNE01000003">
    <property type="protein sequence ID" value="GGN81207.1"/>
    <property type="molecule type" value="Genomic_DNA"/>
</dbReference>
<name>A0ABQ2KEQ1_9NOCA</name>
<reference evidence="2" key="1">
    <citation type="journal article" date="2019" name="Int. J. Syst. Evol. Microbiol.">
        <title>The Global Catalogue of Microorganisms (GCM) 10K type strain sequencing project: providing services to taxonomists for standard genome sequencing and annotation.</title>
        <authorList>
            <consortium name="The Broad Institute Genomics Platform"/>
            <consortium name="The Broad Institute Genome Sequencing Center for Infectious Disease"/>
            <person name="Wu L."/>
            <person name="Ma J."/>
        </authorList>
    </citation>
    <scope>NUCLEOTIDE SEQUENCE [LARGE SCALE GENOMIC DNA]</scope>
    <source>
        <strain evidence="2">CGMCC 4.7329</strain>
    </source>
</reference>
<comment type="caution">
    <text evidence="1">The sequence shown here is derived from an EMBL/GenBank/DDBJ whole genome shotgun (WGS) entry which is preliminary data.</text>
</comment>
<organism evidence="1 2">
    <name type="scientific">Nocardia rhizosphaerihabitans</name>
    <dbReference type="NCBI Taxonomy" id="1691570"/>
    <lineage>
        <taxon>Bacteria</taxon>
        <taxon>Bacillati</taxon>
        <taxon>Actinomycetota</taxon>
        <taxon>Actinomycetes</taxon>
        <taxon>Mycobacteriales</taxon>
        <taxon>Nocardiaceae</taxon>
        <taxon>Nocardia</taxon>
    </lineage>
</organism>
<proteinExistence type="predicted"/>
<accession>A0ABQ2KEQ1</accession>
<sequence length="708" mass="75668">MDALGFVARRLQAEAAVVVFAARAEDDVDIRLGGVPVLPVEELARPAAIELLTSRFDGVLEPRVAADIVDEVGGNPLVLTDLARELTARQLMDSSFAPSPLGAGSRLEQFYRRTLESLPDACQEWILVAAAESTGDLKLVDRATALLDIDESAGEAADIAGLVVIDGAVRFRHPLVRAAVYGGATAAARRRVHGALAQAAQASGLIDIEAWHAAAATARPDAAVAQRLADAAERAARRGGLLACASLLARAAELSEDPRLRDERLLAGAESASAAGAARFAFDLTDRIPDPTVLAPVDAGRRLFVRASLAMFLGDPAAIPLASNQLSAAAELFHGHDSRREHLALLRSFDAALTAERSVARGTFPALGVRMRAATADAEPGIRAVLSGLCGLILQPCGETAAANRLALRTLAELDDRHVLDFSVAGVVLTSALWDERARNDWLDRCERIAARAGALRELDALLWMRSLTDLDRGDVTAAGRAIAQVRELRQAMGYPAEHVVNGAYLAWTGAPTPVVDQVAELVLAAGFGGAHTATINALAIRNLAEGHYQVAYDLLAPFEADRFMQVTPHQLPEYIEAAARAGHPADAERVTIEFTAFAEHIDSPWARGVAVRCRALIAPAEDAEQLYLAAIAALSETDTPIDLFRAHLLYGEWLRRQRRRADSKVQLRTAADGFTRFGAVAFAERAARELDAFGERSQVAAQPPRWS</sequence>
<evidence type="ECO:0000313" key="2">
    <source>
        <dbReference type="Proteomes" id="UP000658127"/>
    </source>
</evidence>
<evidence type="ECO:0000313" key="1">
    <source>
        <dbReference type="EMBL" id="GGN81207.1"/>
    </source>
</evidence>